<name>A0ACD5TGX6_AVESA</name>
<sequence length="631" mass="70131">MSRASALLFWVLLVGSLHLTVTAASLLDFDVIGIDLGTTYSRVAVYQKGHIVVVPDEQGKRATPSLVAFTDGGRRLVGEAAEDQHAANIIYGAAKRLLGRRFSDESVQREIELLPYAVVDVDGRPYVRVQVGAGGDDDVLVLSPEEIVSEVLAKLKGTAEAFLGRNVTKAVITVPAYYDDAQRQATKDAGVIAGLQVLRLMNDPTAAAIAYGLEKKNDKKTLVFDLGGGTSDVTVVRCEDMFFDLLSASGDPHLGGQDFDRRVADHFVEVIKRKHGRDIAGDGRALRRLRRECERAKRALSSQRETRVEVEALLEGLDFSERLTRAQFEEMNEDLFVKAVAQVEKAVADAGVDKREIDHVVLAGGSTRIHMVQQLVKEYFDGKEPHRGINPDEAAAFGAAVQGSILAGHGSEEPRTFGWYTPPSLTIGIEAEDGKMTAVIPRNAALPTRKTHVVTTFWDKRSTVTIKVFEGERREAKDCRFMGQLQLSGIPIASIWSWGRRDIEVTMEADEDGELRVEATEKRSGKSESAIIDPSHRRIDRMFREEEARRARDKLETYIRSVMDTVDGKMEPEEEEKVEEAVDKARKWFDANPVGKYRDYEENLRELTKVCYPVVLAVHQRFPGGHDDNEL</sequence>
<evidence type="ECO:0000313" key="2">
    <source>
        <dbReference type="Proteomes" id="UP001732700"/>
    </source>
</evidence>
<dbReference type="Proteomes" id="UP001732700">
    <property type="component" value="Chromosome 1A"/>
</dbReference>
<reference evidence="1" key="2">
    <citation type="submission" date="2025-09" db="UniProtKB">
        <authorList>
            <consortium name="EnsemblPlants"/>
        </authorList>
    </citation>
    <scope>IDENTIFICATION</scope>
</reference>
<dbReference type="EnsemblPlants" id="AVESA.00010b.r2.1AG0052560.1">
    <property type="protein sequence ID" value="AVESA.00010b.r2.1AG0052560.1.CDS"/>
    <property type="gene ID" value="AVESA.00010b.r2.1AG0052560"/>
</dbReference>
<proteinExistence type="predicted"/>
<keyword evidence="2" id="KW-1185">Reference proteome</keyword>
<evidence type="ECO:0000313" key="1">
    <source>
        <dbReference type="EnsemblPlants" id="AVESA.00010b.r2.1AG0052560.1.CDS"/>
    </source>
</evidence>
<organism evidence="1 2">
    <name type="scientific">Avena sativa</name>
    <name type="common">Oat</name>
    <dbReference type="NCBI Taxonomy" id="4498"/>
    <lineage>
        <taxon>Eukaryota</taxon>
        <taxon>Viridiplantae</taxon>
        <taxon>Streptophyta</taxon>
        <taxon>Embryophyta</taxon>
        <taxon>Tracheophyta</taxon>
        <taxon>Spermatophyta</taxon>
        <taxon>Magnoliopsida</taxon>
        <taxon>Liliopsida</taxon>
        <taxon>Poales</taxon>
        <taxon>Poaceae</taxon>
        <taxon>BOP clade</taxon>
        <taxon>Pooideae</taxon>
        <taxon>Poodae</taxon>
        <taxon>Poeae</taxon>
        <taxon>Poeae Chloroplast Group 1 (Aveneae type)</taxon>
        <taxon>Aveninae</taxon>
        <taxon>Avena</taxon>
    </lineage>
</organism>
<protein>
    <submittedName>
        <fullName evidence="1">Uncharacterized protein</fullName>
    </submittedName>
</protein>
<reference evidence="1" key="1">
    <citation type="submission" date="2021-05" db="EMBL/GenBank/DDBJ databases">
        <authorList>
            <person name="Scholz U."/>
            <person name="Mascher M."/>
            <person name="Fiebig A."/>
        </authorList>
    </citation>
    <scope>NUCLEOTIDE SEQUENCE [LARGE SCALE GENOMIC DNA]</scope>
</reference>
<accession>A0ACD5TGX6</accession>